<reference evidence="2 3" key="1">
    <citation type="submission" date="2020-08" db="EMBL/GenBank/DDBJ databases">
        <title>Genome public.</title>
        <authorList>
            <person name="Liu C."/>
            <person name="Sun Q."/>
        </authorList>
    </citation>
    <scope>NUCLEOTIDE SEQUENCE [LARGE SCALE GENOMIC DNA]</scope>
    <source>
        <strain evidence="2 3">NSJ-35</strain>
    </source>
</reference>
<dbReference type="InterPro" id="IPR016181">
    <property type="entry name" value="Acyl_CoA_acyltransferase"/>
</dbReference>
<evidence type="ECO:0000259" key="1">
    <source>
        <dbReference type="PROSITE" id="PS51186"/>
    </source>
</evidence>
<dbReference type="EMBL" id="JACOON010000006">
    <property type="protein sequence ID" value="MBC5649106.1"/>
    <property type="molecule type" value="Genomic_DNA"/>
</dbReference>
<dbReference type="Gene3D" id="3.40.630.30">
    <property type="match status" value="1"/>
</dbReference>
<proteinExistence type="predicted"/>
<gene>
    <name evidence="2" type="ORF">H8S18_12220</name>
</gene>
<evidence type="ECO:0000313" key="3">
    <source>
        <dbReference type="Proteomes" id="UP000606889"/>
    </source>
</evidence>
<dbReference type="SUPFAM" id="SSF55729">
    <property type="entry name" value="Acyl-CoA N-acyltransferases (Nat)"/>
    <property type="match status" value="1"/>
</dbReference>
<feature type="domain" description="N-acetyltransferase" evidence="1">
    <location>
        <begin position="41"/>
        <end position="189"/>
    </location>
</feature>
<keyword evidence="3" id="KW-1185">Reference proteome</keyword>
<dbReference type="Proteomes" id="UP000606889">
    <property type="component" value="Unassembled WGS sequence"/>
</dbReference>
<dbReference type="Pfam" id="PF13508">
    <property type="entry name" value="Acetyltransf_7"/>
    <property type="match status" value="1"/>
</dbReference>
<evidence type="ECO:0000313" key="2">
    <source>
        <dbReference type="EMBL" id="MBC5649106.1"/>
    </source>
</evidence>
<sequence length="189" mass="21321">MKKSQLKYFARLGAESFAEDPLYVSYIPRKTRRKKFLYHLMMVRLAVSNREDILVADKQGRGLCVFRSAAKKYSAGDFLRCVNTLPLMTGYLLPSMRILSFSNKLDTAVFGENTLLIEPVFVGPDYQGQGVATRLISEKMKELLEAGIPCGLMTQNGNNVGFYEKLGFRVIKKESAAPHGFHNYYMKAG</sequence>
<dbReference type="PROSITE" id="PS51186">
    <property type="entry name" value="GNAT"/>
    <property type="match status" value="1"/>
</dbReference>
<dbReference type="PANTHER" id="PTHR42791:SF1">
    <property type="entry name" value="N-ACETYLTRANSFERASE DOMAIN-CONTAINING PROTEIN"/>
    <property type="match status" value="1"/>
</dbReference>
<dbReference type="RefSeq" id="WP_186858546.1">
    <property type="nucleotide sequence ID" value="NZ_JACOON010000006.1"/>
</dbReference>
<comment type="caution">
    <text evidence="2">The sequence shown here is derived from an EMBL/GenBank/DDBJ whole genome shotgun (WGS) entry which is preliminary data.</text>
</comment>
<dbReference type="CDD" id="cd04301">
    <property type="entry name" value="NAT_SF"/>
    <property type="match status" value="1"/>
</dbReference>
<protein>
    <submittedName>
        <fullName evidence="2">GNAT family N-acetyltransferase</fullName>
    </submittedName>
</protein>
<dbReference type="InterPro" id="IPR052523">
    <property type="entry name" value="Trichothecene_AcTrans"/>
</dbReference>
<dbReference type="PANTHER" id="PTHR42791">
    <property type="entry name" value="GNAT FAMILY ACETYLTRANSFERASE"/>
    <property type="match status" value="1"/>
</dbReference>
<name>A0ABR7EH75_9FIRM</name>
<dbReference type="InterPro" id="IPR000182">
    <property type="entry name" value="GNAT_dom"/>
</dbReference>
<organism evidence="2 3">
    <name type="scientific">Christensenella tenuis</name>
    <dbReference type="NCBI Taxonomy" id="2763033"/>
    <lineage>
        <taxon>Bacteria</taxon>
        <taxon>Bacillati</taxon>
        <taxon>Bacillota</taxon>
        <taxon>Clostridia</taxon>
        <taxon>Christensenellales</taxon>
        <taxon>Christensenellaceae</taxon>
        <taxon>Christensenella</taxon>
    </lineage>
</organism>
<accession>A0ABR7EH75</accession>